<dbReference type="AlphaFoldDB" id="A0A8G2FEQ0"/>
<dbReference type="InterPro" id="IPR046357">
    <property type="entry name" value="PPIase_dom_sf"/>
</dbReference>
<reference evidence="3 4" key="1">
    <citation type="submission" date="2016-10" db="EMBL/GenBank/DDBJ databases">
        <authorList>
            <person name="Varghese N."/>
            <person name="Submissions S."/>
        </authorList>
    </citation>
    <scope>NUCLEOTIDE SEQUENCE [LARGE SCALE GENOMIC DNA]</scope>
    <source>
        <strain evidence="3 4">DSM 1741</strain>
    </source>
</reference>
<feature type="signal peptide" evidence="2">
    <location>
        <begin position="1"/>
        <end position="24"/>
    </location>
</feature>
<gene>
    <name evidence="3" type="ORF">SAMN05421830_10756</name>
</gene>
<accession>A0A8G2FEQ0</accession>
<dbReference type="Proteomes" id="UP000199581">
    <property type="component" value="Unassembled WGS sequence"/>
</dbReference>
<evidence type="ECO:0000313" key="4">
    <source>
        <dbReference type="Proteomes" id="UP000199581"/>
    </source>
</evidence>
<dbReference type="Gene3D" id="1.10.4030.10">
    <property type="entry name" value="Porin chaperone SurA, peptide-binding domain"/>
    <property type="match status" value="1"/>
</dbReference>
<dbReference type="InterPro" id="IPR027304">
    <property type="entry name" value="Trigger_fact/SurA_dom_sf"/>
</dbReference>
<dbReference type="SUPFAM" id="SSF54534">
    <property type="entry name" value="FKBP-like"/>
    <property type="match status" value="1"/>
</dbReference>
<dbReference type="GO" id="GO:0003755">
    <property type="term" value="F:peptidyl-prolyl cis-trans isomerase activity"/>
    <property type="evidence" value="ECO:0007669"/>
    <property type="project" value="InterPro"/>
</dbReference>
<dbReference type="Pfam" id="PF13624">
    <property type="entry name" value="SurA_N_3"/>
    <property type="match status" value="1"/>
</dbReference>
<name>A0A8G2FEQ0_DESNO</name>
<dbReference type="RefSeq" id="WP_092192443.1">
    <property type="nucleotide sequence ID" value="NZ_FOTO01000007.1"/>
</dbReference>
<keyword evidence="1 2" id="KW-0732">Signal</keyword>
<dbReference type="PANTHER" id="PTHR47637:SF1">
    <property type="entry name" value="CHAPERONE SURA"/>
    <property type="match status" value="1"/>
</dbReference>
<dbReference type="EMBL" id="FOTO01000007">
    <property type="protein sequence ID" value="SFL82956.1"/>
    <property type="molecule type" value="Genomic_DNA"/>
</dbReference>
<dbReference type="Gene3D" id="3.10.50.40">
    <property type="match status" value="1"/>
</dbReference>
<sequence>MKKCGIRAVLVLSLLFVLAGLGQAAQLVDRIVAVVNGEIITFQDLQQQIRLVIGQTPDPETAGKIAPQVLDDMIDGIILRQEAQRLKIEVSDSEVENEIRQFKARRRLTEEDFERTLRLQGLTPEQFKERSREDIIKHKMLGYMVRRKVVVTQEEIDAYKARNSAELTTERIVDVQMLVLVDEERANSLWKSLSAGEISLDEAVAQYSIGPKVDNGVMSDVRWRELAEPWREGLRDLDAGEMGKPFLIEDKWVILKLLNRRDGARQEQAAMDEEVREAIMRPKLEERFKEYMNGLRGKAIIQKKL</sequence>
<evidence type="ECO:0000256" key="1">
    <source>
        <dbReference type="ARBA" id="ARBA00022729"/>
    </source>
</evidence>
<dbReference type="SUPFAM" id="SSF109998">
    <property type="entry name" value="Triger factor/SurA peptide-binding domain-like"/>
    <property type="match status" value="1"/>
</dbReference>
<protein>
    <submittedName>
        <fullName evidence="3">Peptidyl-prolyl cis-trans isomerase SurA</fullName>
    </submittedName>
</protein>
<dbReference type="PANTHER" id="PTHR47637">
    <property type="entry name" value="CHAPERONE SURA"/>
    <property type="match status" value="1"/>
</dbReference>
<evidence type="ECO:0000313" key="3">
    <source>
        <dbReference type="EMBL" id="SFL82956.1"/>
    </source>
</evidence>
<evidence type="ECO:0000256" key="2">
    <source>
        <dbReference type="SAM" id="SignalP"/>
    </source>
</evidence>
<keyword evidence="3" id="KW-0413">Isomerase</keyword>
<comment type="caution">
    <text evidence="3">The sequence shown here is derived from an EMBL/GenBank/DDBJ whole genome shotgun (WGS) entry which is preliminary data.</text>
</comment>
<dbReference type="OrthoDB" id="14196at2"/>
<organism evidence="3 4">
    <name type="scientific">Desulfomicrobium norvegicum (strain DSM 1741 / NCIMB 8310)</name>
    <name type="common">Desulfovibrio baculatus (strain Norway 4)</name>
    <name type="synonym">Desulfovibrio desulfuricans (strain Norway 4)</name>
    <dbReference type="NCBI Taxonomy" id="52561"/>
    <lineage>
        <taxon>Bacteria</taxon>
        <taxon>Pseudomonadati</taxon>
        <taxon>Thermodesulfobacteriota</taxon>
        <taxon>Desulfovibrionia</taxon>
        <taxon>Desulfovibrionales</taxon>
        <taxon>Desulfomicrobiaceae</taxon>
        <taxon>Desulfomicrobium</taxon>
    </lineage>
</organism>
<keyword evidence="4" id="KW-1185">Reference proteome</keyword>
<feature type="chain" id="PRO_5034423283" evidence="2">
    <location>
        <begin position="25"/>
        <end position="305"/>
    </location>
</feature>
<proteinExistence type="predicted"/>
<dbReference type="InterPro" id="IPR050280">
    <property type="entry name" value="OMP_Chaperone_SurA"/>
</dbReference>